<proteinExistence type="predicted"/>
<name>A0A382J037_9ZZZZ</name>
<protein>
    <submittedName>
        <fullName evidence="1">Uncharacterized protein</fullName>
    </submittedName>
</protein>
<reference evidence="1" key="1">
    <citation type="submission" date="2018-05" db="EMBL/GenBank/DDBJ databases">
        <authorList>
            <person name="Lanie J.A."/>
            <person name="Ng W.-L."/>
            <person name="Kazmierczak K.M."/>
            <person name="Andrzejewski T.M."/>
            <person name="Davidsen T.M."/>
            <person name="Wayne K.J."/>
            <person name="Tettelin H."/>
            <person name="Glass J.I."/>
            <person name="Rusch D."/>
            <person name="Podicherti R."/>
            <person name="Tsui H.-C.T."/>
            <person name="Winkler M.E."/>
        </authorList>
    </citation>
    <scope>NUCLEOTIDE SEQUENCE</scope>
</reference>
<dbReference type="EMBL" id="UINC01070538">
    <property type="protein sequence ID" value="SVC04767.1"/>
    <property type="molecule type" value="Genomic_DNA"/>
</dbReference>
<evidence type="ECO:0000313" key="1">
    <source>
        <dbReference type="EMBL" id="SVC04767.1"/>
    </source>
</evidence>
<dbReference type="GO" id="GO:0003677">
    <property type="term" value="F:DNA binding"/>
    <property type="evidence" value="ECO:0007669"/>
    <property type="project" value="InterPro"/>
</dbReference>
<organism evidence="1">
    <name type="scientific">marine metagenome</name>
    <dbReference type="NCBI Taxonomy" id="408172"/>
    <lineage>
        <taxon>unclassified sequences</taxon>
        <taxon>metagenomes</taxon>
        <taxon>ecological metagenomes</taxon>
    </lineage>
</organism>
<dbReference type="SUPFAM" id="SSF47413">
    <property type="entry name" value="lambda repressor-like DNA-binding domains"/>
    <property type="match status" value="1"/>
</dbReference>
<accession>A0A382J037</accession>
<dbReference type="AlphaFoldDB" id="A0A382J037"/>
<dbReference type="InterPro" id="IPR010982">
    <property type="entry name" value="Lambda_DNA-bd_dom_sf"/>
</dbReference>
<sequence>MTLRTMAKILGISPAYLSLLINGKRKWRGDLKERYETLVNTFVNREENQLNNRTNKTDEIVTNTDRWWSWGGSNSLPLQCH</sequence>
<gene>
    <name evidence="1" type="ORF">METZ01_LOCUS257621</name>
</gene>